<keyword evidence="7 16" id="KW-0436">Ligase</keyword>
<keyword evidence="12 16" id="KW-0694">RNA-binding</keyword>
<dbReference type="OrthoDB" id="9810191at2"/>
<dbReference type="GO" id="GO:0006431">
    <property type="term" value="P:methionyl-tRNA aminoacylation"/>
    <property type="evidence" value="ECO:0007669"/>
    <property type="project" value="UniProtKB-UniRule"/>
</dbReference>
<evidence type="ECO:0000256" key="10">
    <source>
        <dbReference type="ARBA" id="ARBA00022833"/>
    </source>
</evidence>
<keyword evidence="6 16" id="KW-0820">tRNA-binding</keyword>
<dbReference type="InterPro" id="IPR014758">
    <property type="entry name" value="Met-tRNA_synth"/>
</dbReference>
<dbReference type="NCBIfam" id="TIGR00399">
    <property type="entry name" value="metG_C_term"/>
    <property type="match status" value="1"/>
</dbReference>
<keyword evidence="13 16" id="KW-0648">Protein biosynthesis</keyword>
<dbReference type="RefSeq" id="WP_148072597.1">
    <property type="nucleotide sequence ID" value="NZ_CP042913.1"/>
</dbReference>
<evidence type="ECO:0000256" key="3">
    <source>
        <dbReference type="ARBA" id="ARBA00008258"/>
    </source>
</evidence>
<dbReference type="PANTHER" id="PTHR45765:SF1">
    <property type="entry name" value="METHIONINE--TRNA LIGASE, CYTOPLASMIC"/>
    <property type="match status" value="1"/>
</dbReference>
<keyword evidence="19" id="KW-1185">Reference proteome</keyword>
<comment type="similarity">
    <text evidence="3 16">Belongs to the class-I aminoacyl-tRNA synthetase family. MetG type 1 subfamily.</text>
</comment>
<dbReference type="EMBL" id="CP042913">
    <property type="protein sequence ID" value="QEG33883.1"/>
    <property type="molecule type" value="Genomic_DNA"/>
</dbReference>
<dbReference type="HAMAP" id="MF_00098">
    <property type="entry name" value="Met_tRNA_synth_type1"/>
    <property type="match status" value="1"/>
</dbReference>
<dbReference type="GO" id="GO:0046872">
    <property type="term" value="F:metal ion binding"/>
    <property type="evidence" value="ECO:0007669"/>
    <property type="project" value="UniProtKB-KW"/>
</dbReference>
<dbReference type="Gene3D" id="3.40.50.620">
    <property type="entry name" value="HUPs"/>
    <property type="match status" value="1"/>
</dbReference>
<dbReference type="PANTHER" id="PTHR45765">
    <property type="entry name" value="METHIONINE--TRNA LIGASE"/>
    <property type="match status" value="1"/>
</dbReference>
<dbReference type="NCBIfam" id="NF001100">
    <property type="entry name" value="PRK00133.1"/>
    <property type="match status" value="1"/>
</dbReference>
<dbReference type="EC" id="6.1.1.10" evidence="16"/>
<feature type="binding site" evidence="16">
    <location>
        <position position="333"/>
    </location>
    <ligand>
        <name>ATP</name>
        <dbReference type="ChEBI" id="CHEBI:30616"/>
    </ligand>
</feature>
<keyword evidence="9 16" id="KW-0547">Nucleotide-binding</keyword>
<feature type="binding site" evidence="16">
    <location>
        <position position="147"/>
    </location>
    <ligand>
        <name>Zn(2+)</name>
        <dbReference type="ChEBI" id="CHEBI:29105"/>
    </ligand>
</feature>
<comment type="caution">
    <text evidence="16">Lacks conserved residue(s) required for the propagation of feature annotation.</text>
</comment>
<dbReference type="InterPro" id="IPR041872">
    <property type="entry name" value="Anticodon_Met"/>
</dbReference>
<dbReference type="Gene3D" id="1.10.730.10">
    <property type="entry name" value="Isoleucyl-tRNA Synthetase, Domain 1"/>
    <property type="match status" value="1"/>
</dbReference>
<dbReference type="Proteomes" id="UP000323917">
    <property type="component" value="Chromosome"/>
</dbReference>
<evidence type="ECO:0000256" key="12">
    <source>
        <dbReference type="ARBA" id="ARBA00022884"/>
    </source>
</evidence>
<dbReference type="PRINTS" id="PR01041">
    <property type="entry name" value="TRNASYNTHMET"/>
</dbReference>
<feature type="domain" description="TRNA-binding" evidence="17">
    <location>
        <begin position="585"/>
        <end position="687"/>
    </location>
</feature>
<dbReference type="Gene3D" id="2.40.50.140">
    <property type="entry name" value="Nucleic acid-binding proteins"/>
    <property type="match status" value="1"/>
</dbReference>
<evidence type="ECO:0000256" key="7">
    <source>
        <dbReference type="ARBA" id="ARBA00022598"/>
    </source>
</evidence>
<dbReference type="Pfam" id="PF01588">
    <property type="entry name" value="tRNA_bind"/>
    <property type="match status" value="1"/>
</dbReference>
<protein>
    <recommendedName>
        <fullName evidence="16">Methionine--tRNA ligase</fullName>
        <ecNumber evidence="16">6.1.1.10</ecNumber>
    </recommendedName>
    <alternativeName>
        <fullName evidence="16">Methionyl-tRNA synthetase</fullName>
        <shortName evidence="16">MetRS</shortName>
    </alternativeName>
</protein>
<evidence type="ECO:0000259" key="17">
    <source>
        <dbReference type="PROSITE" id="PS50886"/>
    </source>
</evidence>
<dbReference type="InterPro" id="IPR023458">
    <property type="entry name" value="Met-tRNA_ligase_1"/>
</dbReference>
<dbReference type="Pfam" id="PF19303">
    <property type="entry name" value="Anticodon_3"/>
    <property type="match status" value="1"/>
</dbReference>
<evidence type="ECO:0000256" key="2">
    <source>
        <dbReference type="ARBA" id="ARBA00004496"/>
    </source>
</evidence>
<dbReference type="InterPro" id="IPR033911">
    <property type="entry name" value="MetRS_core"/>
</dbReference>
<dbReference type="CDD" id="cd02800">
    <property type="entry name" value="tRNA_bind_EcMetRS_like"/>
    <property type="match status" value="1"/>
</dbReference>
<evidence type="ECO:0000256" key="15">
    <source>
        <dbReference type="ARBA" id="ARBA00047364"/>
    </source>
</evidence>
<keyword evidence="14 16" id="KW-0030">Aminoacyl-tRNA synthetase</keyword>
<dbReference type="GO" id="GO:0005829">
    <property type="term" value="C:cytosol"/>
    <property type="evidence" value="ECO:0007669"/>
    <property type="project" value="TreeGrafter"/>
</dbReference>
<evidence type="ECO:0000256" key="9">
    <source>
        <dbReference type="ARBA" id="ARBA00022741"/>
    </source>
</evidence>
<dbReference type="InterPro" id="IPR014729">
    <property type="entry name" value="Rossmann-like_a/b/a_fold"/>
</dbReference>
<evidence type="ECO:0000256" key="1">
    <source>
        <dbReference type="ARBA" id="ARBA00003314"/>
    </source>
</evidence>
<evidence type="ECO:0000256" key="4">
    <source>
        <dbReference type="ARBA" id="ARBA00011738"/>
    </source>
</evidence>
<dbReference type="InterPro" id="IPR029038">
    <property type="entry name" value="MetRS_Zn"/>
</dbReference>
<dbReference type="GO" id="GO:0000049">
    <property type="term" value="F:tRNA binding"/>
    <property type="evidence" value="ECO:0007669"/>
    <property type="project" value="UniProtKB-UniRule"/>
</dbReference>
<evidence type="ECO:0000313" key="18">
    <source>
        <dbReference type="EMBL" id="QEG33883.1"/>
    </source>
</evidence>
<organism evidence="18 19">
    <name type="scientific">Bythopirellula goksoeyrii</name>
    <dbReference type="NCBI Taxonomy" id="1400387"/>
    <lineage>
        <taxon>Bacteria</taxon>
        <taxon>Pseudomonadati</taxon>
        <taxon>Planctomycetota</taxon>
        <taxon>Planctomycetia</taxon>
        <taxon>Pirellulales</taxon>
        <taxon>Lacipirellulaceae</taxon>
        <taxon>Bythopirellula</taxon>
    </lineage>
</organism>
<dbReference type="InterPro" id="IPR015413">
    <property type="entry name" value="Methionyl/Leucyl_tRNA_Synth"/>
</dbReference>
<comment type="subcellular location">
    <subcellularLocation>
        <location evidence="2 16">Cytoplasm</location>
    </subcellularLocation>
</comment>
<dbReference type="InterPro" id="IPR009080">
    <property type="entry name" value="tRNAsynth_Ia_anticodon-bd"/>
</dbReference>
<reference evidence="18 19" key="1">
    <citation type="submission" date="2019-08" db="EMBL/GenBank/DDBJ databases">
        <title>Deep-cultivation of Planctomycetes and their phenomic and genomic characterization uncovers novel biology.</title>
        <authorList>
            <person name="Wiegand S."/>
            <person name="Jogler M."/>
            <person name="Boedeker C."/>
            <person name="Pinto D."/>
            <person name="Vollmers J."/>
            <person name="Rivas-Marin E."/>
            <person name="Kohn T."/>
            <person name="Peeters S.H."/>
            <person name="Heuer A."/>
            <person name="Rast P."/>
            <person name="Oberbeckmann S."/>
            <person name="Bunk B."/>
            <person name="Jeske O."/>
            <person name="Meyerdierks A."/>
            <person name="Storesund J.E."/>
            <person name="Kallscheuer N."/>
            <person name="Luecker S."/>
            <person name="Lage O.M."/>
            <person name="Pohl T."/>
            <person name="Merkel B.J."/>
            <person name="Hornburger P."/>
            <person name="Mueller R.-W."/>
            <person name="Bruemmer F."/>
            <person name="Labrenz M."/>
            <person name="Spormann A.M."/>
            <person name="Op den Camp H."/>
            <person name="Overmann J."/>
            <person name="Amann R."/>
            <person name="Jetten M.S.M."/>
            <person name="Mascher T."/>
            <person name="Medema M.H."/>
            <person name="Devos D.P."/>
            <person name="Kaster A.-K."/>
            <person name="Ovreas L."/>
            <person name="Rohde M."/>
            <person name="Galperin M.Y."/>
            <person name="Jogler C."/>
        </authorList>
    </citation>
    <scope>NUCLEOTIDE SEQUENCE [LARGE SCALE GENOMIC DNA]</scope>
    <source>
        <strain evidence="18 19">Pr1d</strain>
    </source>
</reference>
<dbReference type="GO" id="GO:0004825">
    <property type="term" value="F:methionine-tRNA ligase activity"/>
    <property type="evidence" value="ECO:0007669"/>
    <property type="project" value="UniProtKB-UniRule"/>
</dbReference>
<dbReference type="SUPFAM" id="SSF57770">
    <property type="entry name" value="Methionyl-tRNA synthetase (MetRS), Zn-domain"/>
    <property type="match status" value="1"/>
</dbReference>
<dbReference type="PROSITE" id="PS50886">
    <property type="entry name" value="TRBD"/>
    <property type="match status" value="1"/>
</dbReference>
<dbReference type="InterPro" id="IPR002547">
    <property type="entry name" value="tRNA-bd_dom"/>
</dbReference>
<comment type="cofactor">
    <cofactor evidence="16">
        <name>Zn(2+)</name>
        <dbReference type="ChEBI" id="CHEBI:29105"/>
    </cofactor>
    <text evidence="16">Binds 1 zinc ion per subunit.</text>
</comment>
<comment type="subunit">
    <text evidence="4 16">Homodimer.</text>
</comment>
<keyword evidence="10 16" id="KW-0862">Zinc</keyword>
<dbReference type="KEGG" id="bgok:Pr1d_11530"/>
<feature type="binding site" evidence="16">
    <location>
        <position position="157"/>
    </location>
    <ligand>
        <name>Zn(2+)</name>
        <dbReference type="ChEBI" id="CHEBI:29105"/>
    </ligand>
</feature>
<evidence type="ECO:0000256" key="14">
    <source>
        <dbReference type="ARBA" id="ARBA00023146"/>
    </source>
</evidence>
<comment type="catalytic activity">
    <reaction evidence="15 16">
        <text>tRNA(Met) + L-methionine + ATP = L-methionyl-tRNA(Met) + AMP + diphosphate</text>
        <dbReference type="Rhea" id="RHEA:13481"/>
        <dbReference type="Rhea" id="RHEA-COMP:9667"/>
        <dbReference type="Rhea" id="RHEA-COMP:9698"/>
        <dbReference type="ChEBI" id="CHEBI:30616"/>
        <dbReference type="ChEBI" id="CHEBI:33019"/>
        <dbReference type="ChEBI" id="CHEBI:57844"/>
        <dbReference type="ChEBI" id="CHEBI:78442"/>
        <dbReference type="ChEBI" id="CHEBI:78530"/>
        <dbReference type="ChEBI" id="CHEBI:456215"/>
        <dbReference type="EC" id="6.1.1.10"/>
    </reaction>
</comment>
<keyword evidence="5 16" id="KW-0963">Cytoplasm</keyword>
<evidence type="ECO:0000256" key="16">
    <source>
        <dbReference type="HAMAP-Rule" id="MF_00098"/>
    </source>
</evidence>
<dbReference type="InterPro" id="IPR004495">
    <property type="entry name" value="Met-tRNA-synth_bsu_C"/>
</dbReference>
<dbReference type="NCBIfam" id="TIGR00398">
    <property type="entry name" value="metG"/>
    <property type="match status" value="1"/>
</dbReference>
<keyword evidence="8 16" id="KW-0479">Metal-binding</keyword>
<name>A0A5B9QIB2_9BACT</name>
<evidence type="ECO:0000313" key="19">
    <source>
        <dbReference type="Proteomes" id="UP000323917"/>
    </source>
</evidence>
<feature type="binding site" evidence="16">
    <location>
        <position position="144"/>
    </location>
    <ligand>
        <name>Zn(2+)</name>
        <dbReference type="ChEBI" id="CHEBI:29105"/>
    </ligand>
</feature>
<sequence length="687" mass="76631">MSKRRLLVTSALPYVNGHIHLGYMLEAVQTDIWVRFQKLRGNECLYVCADDTHGTATMIRAREEGRSEAELIADMQAAHVADLKDFGISFDNFGSTNDPENERYCQSMWQSIRDAGLVKEKDVEQLFDPVAGTFLADRFVRGTCPKCGATDQPGDNCSKCGTTYSPADLINPQSTLSGATPETRSAKHLFIELEQLHDFLETWSQSGKHLQPEIANYLQGHFLGEPLRDWDISRPAPYFGFEIPDYPGNYWYVWFDAPIGYMASTQQWCDQNGGNFDDWWKSPDTEIHHFIGKDITYFHTLFWPGMLKTAGYNLPTKVHIHGFLTVDGEKMSKSKGTFVNARTYLNHLDPSYLRYFYAAKLNDHVDDLDLALDEFIAKVNTDLVGKVVNLASRTAKFVEKTGLSKEYPGDGGLFAFAANLGEEIAEAYENCDYSRAMRLVMSLADRANPFVEENKPWELRKDPESAARLQDVCTIALNLFRQIAIYLAPVLPRLAEQTGELLNNEITSWDQAQTPLVGTPVAKFQHMLKRIEEKDVQAMIEESKIAADEVAAAAGDTSTENGDRWNDSAEPLTAEPLAPECSFDEFTKVDLRVARVVEAEAVPEARKLLKLKLSLGGGEYRQVFAGIKSAYEPEKLVGRLVVMVANLAPRQMSFGLSEGMVIASGPGGSDVFVLSPDEGAVPGQRVH</sequence>
<dbReference type="SUPFAM" id="SSF50249">
    <property type="entry name" value="Nucleic acid-binding proteins"/>
    <property type="match status" value="1"/>
</dbReference>
<proteinExistence type="inferred from homology"/>
<dbReference type="FunFam" id="2.20.28.20:FF:000001">
    <property type="entry name" value="Methionine--tRNA ligase"/>
    <property type="match status" value="1"/>
</dbReference>
<dbReference type="CDD" id="cd07957">
    <property type="entry name" value="Anticodon_Ia_Met"/>
    <property type="match status" value="1"/>
</dbReference>
<dbReference type="InterPro" id="IPR012340">
    <property type="entry name" value="NA-bd_OB-fold"/>
</dbReference>
<keyword evidence="11 16" id="KW-0067">ATP-binding</keyword>
<dbReference type="GO" id="GO:0005524">
    <property type="term" value="F:ATP binding"/>
    <property type="evidence" value="ECO:0007669"/>
    <property type="project" value="UniProtKB-UniRule"/>
</dbReference>
<evidence type="ECO:0000256" key="13">
    <source>
        <dbReference type="ARBA" id="ARBA00022917"/>
    </source>
</evidence>
<dbReference type="Gene3D" id="2.20.28.20">
    <property type="entry name" value="Methionyl-tRNA synthetase, Zn-domain"/>
    <property type="match status" value="1"/>
</dbReference>
<dbReference type="AlphaFoldDB" id="A0A5B9QIB2"/>
<gene>
    <name evidence="16 18" type="primary">metG</name>
    <name evidence="18" type="ORF">Pr1d_11530</name>
</gene>
<evidence type="ECO:0000256" key="5">
    <source>
        <dbReference type="ARBA" id="ARBA00022490"/>
    </source>
</evidence>
<evidence type="ECO:0000256" key="11">
    <source>
        <dbReference type="ARBA" id="ARBA00022840"/>
    </source>
</evidence>
<dbReference type="SUPFAM" id="SSF52374">
    <property type="entry name" value="Nucleotidylyl transferase"/>
    <property type="match status" value="1"/>
</dbReference>
<evidence type="ECO:0000256" key="6">
    <source>
        <dbReference type="ARBA" id="ARBA00022555"/>
    </source>
</evidence>
<dbReference type="CDD" id="cd00814">
    <property type="entry name" value="MetRS_core"/>
    <property type="match status" value="1"/>
</dbReference>
<dbReference type="Pfam" id="PF09334">
    <property type="entry name" value="tRNA-synt_1g"/>
    <property type="match status" value="1"/>
</dbReference>
<dbReference type="SUPFAM" id="SSF47323">
    <property type="entry name" value="Anticodon-binding domain of a subclass of class I aminoacyl-tRNA synthetases"/>
    <property type="match status" value="1"/>
</dbReference>
<feature type="binding site" evidence="16">
    <location>
        <position position="160"/>
    </location>
    <ligand>
        <name>Zn(2+)</name>
        <dbReference type="ChEBI" id="CHEBI:29105"/>
    </ligand>
</feature>
<accession>A0A5B9QIB2</accession>
<feature type="short sequence motif" description="'KMSKS' region" evidence="16">
    <location>
        <begin position="330"/>
        <end position="334"/>
    </location>
</feature>
<dbReference type="FunFam" id="2.40.50.140:FF:000042">
    <property type="entry name" value="Methionine--tRNA ligase"/>
    <property type="match status" value="1"/>
</dbReference>
<comment type="function">
    <text evidence="1 16">Is required not only for elongation of protein synthesis but also for the initiation of all mRNA translation through initiator tRNA(fMet) aminoacylation.</text>
</comment>
<evidence type="ECO:0000256" key="8">
    <source>
        <dbReference type="ARBA" id="ARBA00022723"/>
    </source>
</evidence>